<reference evidence="1 2" key="1">
    <citation type="journal article" date="2014" name="Genome Announc.">
        <title>Draft Genome Sequence of Moraxella bovoculi Strain 237T (ATCC BAA-1259T) Isolated from a Calf with Infectious Bovine Keratoconjunctivitis.</title>
        <authorList>
            <person name="Calcutt M.J."/>
            <person name="Foecking M.F."/>
            <person name="Martin N.T."/>
            <person name="Mhlanga-Mutangadura T."/>
            <person name="Reilly T.J."/>
        </authorList>
    </citation>
    <scope>NUCLEOTIDE SEQUENCE [LARGE SCALE GENOMIC DNA]</scope>
    <source>
        <strain evidence="1 2">237</strain>
    </source>
</reference>
<dbReference type="AlphaFoldDB" id="A0A066UJI9"/>
<proteinExistence type="predicted"/>
<dbReference type="eggNOG" id="COG1503">
    <property type="taxonomic scope" value="Bacteria"/>
</dbReference>
<organism evidence="1 2">
    <name type="scientific">Moraxella bovoculi 237</name>
    <dbReference type="NCBI Taxonomy" id="743974"/>
    <lineage>
        <taxon>Bacteria</taxon>
        <taxon>Pseudomonadati</taxon>
        <taxon>Pseudomonadota</taxon>
        <taxon>Gammaproteobacteria</taxon>
        <taxon>Moraxellales</taxon>
        <taxon>Moraxellaceae</taxon>
        <taxon>Moraxella</taxon>
    </lineage>
</organism>
<protein>
    <recommendedName>
        <fullName evidence="3">Methyl-accepting chemotaxis protein</fullName>
    </recommendedName>
</protein>
<dbReference type="Pfam" id="PF18845">
    <property type="entry name" value="baeRF_family3"/>
    <property type="match status" value="1"/>
</dbReference>
<evidence type="ECO:0000313" key="2">
    <source>
        <dbReference type="Proteomes" id="UP000035860"/>
    </source>
</evidence>
<dbReference type="Proteomes" id="UP000035860">
    <property type="component" value="Unassembled WGS sequence"/>
</dbReference>
<name>A0A066UJI9_9GAMM</name>
<dbReference type="InterPro" id="IPR041289">
    <property type="entry name" value="Bact_RF_family3"/>
</dbReference>
<accession>A0A066UJI9</accession>
<dbReference type="EMBL" id="AOMT01000043">
    <property type="protein sequence ID" value="KDN24329.1"/>
    <property type="molecule type" value="Genomic_DNA"/>
</dbReference>
<evidence type="ECO:0008006" key="3">
    <source>
        <dbReference type="Google" id="ProtNLM"/>
    </source>
</evidence>
<comment type="caution">
    <text evidence="1">The sequence shown here is derived from an EMBL/GenBank/DDBJ whole genome shotgun (WGS) entry which is preliminary data.</text>
</comment>
<keyword evidence="2" id="KW-1185">Reference proteome</keyword>
<dbReference type="RefSeq" id="WP_227712722.1">
    <property type="nucleotide sequence ID" value="NZ_AOMT01000043.1"/>
</dbReference>
<evidence type="ECO:0000313" key="1">
    <source>
        <dbReference type="EMBL" id="KDN24329.1"/>
    </source>
</evidence>
<gene>
    <name evidence="1" type="ORF">MBO_09293</name>
</gene>
<sequence length="374" mass="41296">MSLSMKSTLKQLRGVTADPALSVIVKTHRTHPENEQDPIALKNGLSEAAERLTNEYDKRTSDAILGKVEEALTDYDHNYNLDSLAIFATADEAKVLRLPVDATPRVVVDKKFATRDFVRDLAHSVHYYALVVTRTHARLIEAVNNRVVREFDDTTPEQTDMQNLTFPIDNTSLYTTSGADRSAASNEDNYLKEFLNRVDKSVQELIGKSQDNVSLFVVGDARNISFYKDVCDRPDIIAGSADNVTDLEDGSAQHIIDSLNESVESYRASRHESSLGEMEAARGNNLLRTDLQAIYQAAFQGIGERLYVRIGYIQPAVVDEANQSITLSDDAAADGVTDDVVGEIIELVSAHGGEVVFLPKEIIADTDIALVTRY</sequence>